<evidence type="ECO:0000313" key="8">
    <source>
        <dbReference type="EMBL" id="KAG8462176.1"/>
    </source>
</evidence>
<keyword evidence="9" id="KW-1185">Reference proteome</keyword>
<comment type="similarity">
    <text evidence="1">Belongs to the Gfa family.</text>
</comment>
<evidence type="ECO:0000313" key="9">
    <source>
        <dbReference type="Proteomes" id="UP000751190"/>
    </source>
</evidence>
<protein>
    <recommendedName>
        <fullName evidence="6">CENP-V/GFA domain-containing protein</fullName>
    </recommendedName>
</protein>
<dbReference type="PANTHER" id="PTHR33337">
    <property type="entry name" value="GFA DOMAIN-CONTAINING PROTEIN"/>
    <property type="match status" value="1"/>
</dbReference>
<evidence type="ECO:0000256" key="5">
    <source>
        <dbReference type="SAM" id="SignalP"/>
    </source>
</evidence>
<reference evidence="7" key="1">
    <citation type="submission" date="2021-01" db="EMBL/GenBank/DDBJ databases">
        <authorList>
            <person name="Corre E."/>
            <person name="Pelletier E."/>
            <person name="Niang G."/>
            <person name="Scheremetjew M."/>
            <person name="Finn R."/>
            <person name="Kale V."/>
            <person name="Holt S."/>
            <person name="Cochrane G."/>
            <person name="Meng A."/>
            <person name="Brown T."/>
            <person name="Cohen L."/>
        </authorList>
    </citation>
    <scope>NUCLEOTIDE SEQUENCE</scope>
    <source>
        <strain evidence="7">RCC1537</strain>
    </source>
</reference>
<feature type="domain" description="CENP-V/GFA" evidence="6">
    <location>
        <begin position="42"/>
        <end position="144"/>
    </location>
</feature>
<dbReference type="Gene3D" id="3.90.1590.10">
    <property type="entry name" value="glutathione-dependent formaldehyde- activating enzyme (gfa)"/>
    <property type="match status" value="1"/>
</dbReference>
<name>A0A7R9UYG3_DIALT</name>
<feature type="chain" id="PRO_5035593274" description="CENP-V/GFA domain-containing protein" evidence="5">
    <location>
        <begin position="22"/>
        <end position="178"/>
    </location>
</feature>
<keyword evidence="4" id="KW-0456">Lyase</keyword>
<dbReference type="EMBL" id="HBEB01021300">
    <property type="protein sequence ID" value="CAD8279544.1"/>
    <property type="molecule type" value="Transcribed_RNA"/>
</dbReference>
<dbReference type="SUPFAM" id="SSF51316">
    <property type="entry name" value="Mss4-like"/>
    <property type="match status" value="1"/>
</dbReference>
<dbReference type="Proteomes" id="UP000751190">
    <property type="component" value="Unassembled WGS sequence"/>
</dbReference>
<evidence type="ECO:0000256" key="3">
    <source>
        <dbReference type="ARBA" id="ARBA00022833"/>
    </source>
</evidence>
<dbReference type="PROSITE" id="PS51891">
    <property type="entry name" value="CENP_V_GFA"/>
    <property type="match status" value="1"/>
</dbReference>
<dbReference type="InterPro" id="IPR006913">
    <property type="entry name" value="CENP-V/GFA"/>
</dbReference>
<evidence type="ECO:0000256" key="2">
    <source>
        <dbReference type="ARBA" id="ARBA00022723"/>
    </source>
</evidence>
<organism evidence="7">
    <name type="scientific">Diacronema lutheri</name>
    <name type="common">Unicellular marine alga</name>
    <name type="synonym">Monochrysis lutheri</name>
    <dbReference type="NCBI Taxonomy" id="2081491"/>
    <lineage>
        <taxon>Eukaryota</taxon>
        <taxon>Haptista</taxon>
        <taxon>Haptophyta</taxon>
        <taxon>Pavlovophyceae</taxon>
        <taxon>Pavlovales</taxon>
        <taxon>Pavlovaceae</taxon>
        <taxon>Diacronema</taxon>
    </lineage>
</organism>
<evidence type="ECO:0000256" key="4">
    <source>
        <dbReference type="ARBA" id="ARBA00023239"/>
    </source>
</evidence>
<feature type="signal peptide" evidence="5">
    <location>
        <begin position="1"/>
        <end position="21"/>
    </location>
</feature>
<evidence type="ECO:0000256" key="1">
    <source>
        <dbReference type="ARBA" id="ARBA00005495"/>
    </source>
</evidence>
<reference evidence="8" key="2">
    <citation type="submission" date="2021-05" db="EMBL/GenBank/DDBJ databases">
        <title>The genome of the haptophyte Pavlova lutheri (Diacronema luteri, Pavlovales) - a model for lipid biosynthesis in eukaryotic algae.</title>
        <authorList>
            <person name="Hulatt C.J."/>
            <person name="Posewitz M.C."/>
        </authorList>
    </citation>
    <scope>NUCLEOTIDE SEQUENCE</scope>
    <source>
        <strain evidence="8">NIVA-4/92</strain>
    </source>
</reference>
<dbReference type="GO" id="GO:0016846">
    <property type="term" value="F:carbon-sulfur lyase activity"/>
    <property type="evidence" value="ECO:0007669"/>
    <property type="project" value="InterPro"/>
</dbReference>
<dbReference type="InterPro" id="IPR011057">
    <property type="entry name" value="Mss4-like_sf"/>
</dbReference>
<dbReference type="EMBL" id="JAGTXO010000022">
    <property type="protein sequence ID" value="KAG8462176.1"/>
    <property type="molecule type" value="Genomic_DNA"/>
</dbReference>
<dbReference type="OrthoDB" id="6329284at2759"/>
<dbReference type="PANTHER" id="PTHR33337:SF40">
    <property type="entry name" value="CENP-V_GFA DOMAIN-CONTAINING PROTEIN-RELATED"/>
    <property type="match status" value="1"/>
</dbReference>
<dbReference type="AlphaFoldDB" id="A0A7R9UYG3"/>
<dbReference type="Pfam" id="PF04828">
    <property type="entry name" value="GFA"/>
    <property type="match status" value="1"/>
</dbReference>
<evidence type="ECO:0000259" key="6">
    <source>
        <dbReference type="PROSITE" id="PS51891"/>
    </source>
</evidence>
<keyword evidence="2" id="KW-0479">Metal-binding</keyword>
<sequence>MHALNLVAAATILSALPLALAVRHWRAPRMAAPRAARQARLRAGGCLCEAVRYEVRGPMRAVVYCHCSQCRRHTGHVMAATAARKAHFVLTRHADLRWFALSAHARRGFCGACGSTLFWDELSSAVINIAAGSVDPPTGLREHSHIFVGSKADYYRPERALPQAVGDDAGPPEEEWDP</sequence>
<keyword evidence="5" id="KW-0732">Signal</keyword>
<keyword evidence="3" id="KW-0862">Zinc</keyword>
<gene>
    <name evidence="8" type="ORF">KFE25_011626</name>
    <name evidence="7" type="ORF">PLUT1463_LOCUS13864</name>
</gene>
<proteinExistence type="inferred from homology"/>
<accession>A0A7R9UYG3</accession>
<evidence type="ECO:0000313" key="7">
    <source>
        <dbReference type="EMBL" id="CAD8279544.1"/>
    </source>
</evidence>
<dbReference type="GO" id="GO:0046872">
    <property type="term" value="F:metal ion binding"/>
    <property type="evidence" value="ECO:0007669"/>
    <property type="project" value="UniProtKB-KW"/>
</dbReference>